<dbReference type="HOGENOM" id="CLU_2913250_0_0_9"/>
<feature type="region of interest" description="Disordered" evidence="1">
    <location>
        <begin position="1"/>
        <end position="36"/>
    </location>
</feature>
<accession>C9L7E4</accession>
<keyword evidence="3" id="KW-1185">Reference proteome</keyword>
<dbReference type="EMBL" id="ABYU02000014">
    <property type="protein sequence ID" value="EEX21949.1"/>
    <property type="molecule type" value="Genomic_DNA"/>
</dbReference>
<dbReference type="Proteomes" id="UP000003755">
    <property type="component" value="Unassembled WGS sequence"/>
</dbReference>
<evidence type="ECO:0000256" key="1">
    <source>
        <dbReference type="SAM" id="MobiDB-lite"/>
    </source>
</evidence>
<dbReference type="STRING" id="537007.BLAHAN_05310"/>
<dbReference type="AlphaFoldDB" id="C9L7E4"/>
<gene>
    <name evidence="2" type="ORF">BLAHAN_05310</name>
</gene>
<comment type="caution">
    <text evidence="2">The sequence shown here is derived from an EMBL/GenBank/DDBJ whole genome shotgun (WGS) entry which is preliminary data.</text>
</comment>
<evidence type="ECO:0000313" key="3">
    <source>
        <dbReference type="Proteomes" id="UP000003755"/>
    </source>
</evidence>
<name>C9L7E4_BLAHA</name>
<reference evidence="2" key="1">
    <citation type="submission" date="2009-09" db="EMBL/GenBank/DDBJ databases">
        <authorList>
            <person name="Weinstock G."/>
            <person name="Sodergren E."/>
            <person name="Clifton S."/>
            <person name="Fulton L."/>
            <person name="Fulton B."/>
            <person name="Courtney L."/>
            <person name="Fronick C."/>
            <person name="Harrison M."/>
            <person name="Strong C."/>
            <person name="Farmer C."/>
            <person name="Delahaunty K."/>
            <person name="Markovic C."/>
            <person name="Hall O."/>
            <person name="Minx P."/>
            <person name="Tomlinson C."/>
            <person name="Mitreva M."/>
            <person name="Nelson J."/>
            <person name="Hou S."/>
            <person name="Wollam A."/>
            <person name="Pepin K.H."/>
            <person name="Johnson M."/>
            <person name="Bhonagiri V."/>
            <person name="Nash W.E."/>
            <person name="Warren W."/>
            <person name="Chinwalla A."/>
            <person name="Mardis E.R."/>
            <person name="Wilson R.K."/>
        </authorList>
    </citation>
    <scope>NUCLEOTIDE SEQUENCE [LARGE SCALE GENOMIC DNA]</scope>
    <source>
        <strain evidence="2">DSM 20583</strain>
    </source>
</reference>
<organism evidence="2 3">
    <name type="scientific">Blautia hansenii DSM 20583</name>
    <dbReference type="NCBI Taxonomy" id="537007"/>
    <lineage>
        <taxon>Bacteria</taxon>
        <taxon>Bacillati</taxon>
        <taxon>Bacillota</taxon>
        <taxon>Clostridia</taxon>
        <taxon>Lachnospirales</taxon>
        <taxon>Lachnospiraceae</taxon>
        <taxon>Blautia</taxon>
    </lineage>
</organism>
<sequence>MGKGAALEDIPPPLAGEIAQPGQTVKGEPPKTAVRCTLDGPLPAVLKNRRRRGIYTTRASA</sequence>
<proteinExistence type="predicted"/>
<evidence type="ECO:0000313" key="2">
    <source>
        <dbReference type="EMBL" id="EEX21949.1"/>
    </source>
</evidence>
<protein>
    <submittedName>
        <fullName evidence="2">Uncharacterized protein</fullName>
    </submittedName>
</protein>